<feature type="transmembrane region" description="Helical" evidence="10">
    <location>
        <begin position="248"/>
        <end position="271"/>
    </location>
</feature>
<feature type="transmembrane region" description="Helical" evidence="10">
    <location>
        <begin position="174"/>
        <end position="192"/>
    </location>
</feature>
<feature type="transmembrane region" description="Helical" evidence="10">
    <location>
        <begin position="283"/>
        <end position="306"/>
    </location>
</feature>
<feature type="transmembrane region" description="Helical" evidence="10">
    <location>
        <begin position="378"/>
        <end position="403"/>
    </location>
</feature>
<evidence type="ECO:0000259" key="11">
    <source>
        <dbReference type="PROSITE" id="PS50850"/>
    </source>
</evidence>
<proteinExistence type="inferred from homology"/>
<dbReference type="GO" id="GO:0005886">
    <property type="term" value="C:plasma membrane"/>
    <property type="evidence" value="ECO:0007669"/>
    <property type="project" value="UniProtKB-SubCell"/>
</dbReference>
<feature type="region of interest" description="Disordered" evidence="9">
    <location>
        <begin position="1"/>
        <end position="20"/>
    </location>
</feature>
<dbReference type="Gene3D" id="1.20.1250.20">
    <property type="entry name" value="MFS general substrate transporter like domains"/>
    <property type="match status" value="2"/>
</dbReference>
<keyword evidence="8 10" id="KW-0472">Membrane</keyword>
<evidence type="ECO:0000256" key="6">
    <source>
        <dbReference type="ARBA" id="ARBA00022847"/>
    </source>
</evidence>
<reference evidence="12" key="1">
    <citation type="submission" date="2016-01" db="EMBL/GenBank/DDBJ databases">
        <authorList>
            <person name="Peeters C."/>
        </authorList>
    </citation>
    <scope>NUCLEOTIDE SEQUENCE [LARGE SCALE GENOMIC DNA]</scope>
    <source>
        <strain evidence="12">LMG 22940</strain>
    </source>
</reference>
<keyword evidence="6" id="KW-0769">Symport</keyword>
<keyword evidence="13" id="KW-1185">Reference proteome</keyword>
<dbReference type="PANTHER" id="PTHR43528:SF3">
    <property type="entry name" value="CITRATE-PROTON SYMPORTER"/>
    <property type="match status" value="1"/>
</dbReference>
<feature type="transmembrane region" description="Helical" evidence="10">
    <location>
        <begin position="26"/>
        <end position="51"/>
    </location>
</feature>
<dbReference type="AlphaFoldDB" id="A0A158G5F4"/>
<feature type="domain" description="Major facilitator superfamily (MFS) profile" evidence="11">
    <location>
        <begin position="26"/>
        <end position="433"/>
    </location>
</feature>
<feature type="transmembrane region" description="Helical" evidence="10">
    <location>
        <begin position="63"/>
        <end position="86"/>
    </location>
</feature>
<dbReference type="InterPro" id="IPR011701">
    <property type="entry name" value="MFS"/>
</dbReference>
<keyword evidence="5 10" id="KW-0812">Transmembrane</keyword>
<dbReference type="RefSeq" id="WP_087643516.1">
    <property type="nucleotide sequence ID" value="NZ_FCON02000009.1"/>
</dbReference>
<evidence type="ECO:0000256" key="8">
    <source>
        <dbReference type="ARBA" id="ARBA00023136"/>
    </source>
</evidence>
<dbReference type="PROSITE" id="PS00217">
    <property type="entry name" value="SUGAR_TRANSPORT_2"/>
    <property type="match status" value="1"/>
</dbReference>
<dbReference type="InterPro" id="IPR005829">
    <property type="entry name" value="Sugar_transporter_CS"/>
</dbReference>
<gene>
    <name evidence="12" type="ORF">AWB68_01295</name>
</gene>
<evidence type="ECO:0000256" key="1">
    <source>
        <dbReference type="ARBA" id="ARBA00004651"/>
    </source>
</evidence>
<comment type="subcellular location">
    <subcellularLocation>
        <location evidence="1">Cell membrane</location>
        <topology evidence="1">Multi-pass membrane protein</topology>
    </subcellularLocation>
</comment>
<evidence type="ECO:0000256" key="4">
    <source>
        <dbReference type="ARBA" id="ARBA00022475"/>
    </source>
</evidence>
<dbReference type="FunFam" id="1.20.1250.20:FF:000001">
    <property type="entry name" value="Dicarboxylate MFS transporter"/>
    <property type="match status" value="1"/>
</dbReference>
<dbReference type="PROSITE" id="PS50850">
    <property type="entry name" value="MFS"/>
    <property type="match status" value="1"/>
</dbReference>
<sequence length="437" mass="45913">MDTPTLATVSEAPAQPRTRKQSRTRLVTAAAVGNALEFYDFTVYGFFALLIGKLFFPVHDPVGQLLLAVASFGVGFFTRPVGGLLIGMYADRAGRKKAMVLTLGLMAVGTAMIAIAPTYAQVGIAAPIILVLARLIQGFSAGGEVGASTTLLLEQAPANRRGLYASWQFASQGLAALAGALTGVCLTASLSPAQLESWGWRVPFVIGTLIVPVGWWLRRTLEEEPPRALVAKAPKLPLIDVLRDHRRAVLTGLGLTIGGTSAHFIIVFYLSIYGVKMLGLPTWTAMLSGCVSGAILFVLAPIGGYLSDRFGRKRMAQATRIVLMLAIYPAFVALNRWPSAATLLVVVTALSCVHGINIGGVGAMLGELFPRAVRATGAAVVYSVGVAIFGGFAQFFVTSLIVLTGSSLAPAWYVIACGALSLVGVAYMREGAGVAID</sequence>
<accession>A0A158G5F4</accession>
<dbReference type="SUPFAM" id="SSF103473">
    <property type="entry name" value="MFS general substrate transporter"/>
    <property type="match status" value="1"/>
</dbReference>
<dbReference type="PANTHER" id="PTHR43528">
    <property type="entry name" value="ALPHA-KETOGLUTARATE PERMEASE"/>
    <property type="match status" value="1"/>
</dbReference>
<keyword evidence="7 10" id="KW-1133">Transmembrane helix</keyword>
<comment type="caution">
    <text evidence="12">The sequence shown here is derived from an EMBL/GenBank/DDBJ whole genome shotgun (WGS) entry which is preliminary data.</text>
</comment>
<dbReference type="Pfam" id="PF07690">
    <property type="entry name" value="MFS_1"/>
    <property type="match status" value="1"/>
</dbReference>
<evidence type="ECO:0000256" key="2">
    <source>
        <dbReference type="ARBA" id="ARBA00008240"/>
    </source>
</evidence>
<protein>
    <submittedName>
        <fullName evidence="12">Transporter protein</fullName>
    </submittedName>
</protein>
<feature type="transmembrane region" description="Helical" evidence="10">
    <location>
        <begin position="318"/>
        <end position="337"/>
    </location>
</feature>
<dbReference type="Proteomes" id="UP000054770">
    <property type="component" value="Unassembled WGS sequence"/>
</dbReference>
<dbReference type="PROSITE" id="PS00216">
    <property type="entry name" value="SUGAR_TRANSPORT_1"/>
    <property type="match status" value="2"/>
</dbReference>
<feature type="transmembrane region" description="Helical" evidence="10">
    <location>
        <begin position="409"/>
        <end position="428"/>
    </location>
</feature>
<evidence type="ECO:0000256" key="7">
    <source>
        <dbReference type="ARBA" id="ARBA00022989"/>
    </source>
</evidence>
<evidence type="ECO:0000256" key="10">
    <source>
        <dbReference type="SAM" id="Phobius"/>
    </source>
</evidence>
<feature type="transmembrane region" description="Helical" evidence="10">
    <location>
        <begin position="126"/>
        <end position="153"/>
    </location>
</feature>
<keyword evidence="3" id="KW-0813">Transport</keyword>
<name>A0A158G5F4_9BURK</name>
<dbReference type="InterPro" id="IPR051084">
    <property type="entry name" value="H+-coupled_symporters"/>
</dbReference>
<evidence type="ECO:0000256" key="9">
    <source>
        <dbReference type="SAM" id="MobiDB-lite"/>
    </source>
</evidence>
<organism evidence="12 13">
    <name type="scientific">Caballeronia choica</name>
    <dbReference type="NCBI Taxonomy" id="326476"/>
    <lineage>
        <taxon>Bacteria</taxon>
        <taxon>Pseudomonadati</taxon>
        <taxon>Pseudomonadota</taxon>
        <taxon>Betaproteobacteria</taxon>
        <taxon>Burkholderiales</taxon>
        <taxon>Burkholderiaceae</taxon>
        <taxon>Caballeronia</taxon>
    </lineage>
</organism>
<evidence type="ECO:0000313" key="12">
    <source>
        <dbReference type="EMBL" id="SAL27286.1"/>
    </source>
</evidence>
<evidence type="ECO:0000313" key="13">
    <source>
        <dbReference type="Proteomes" id="UP000054770"/>
    </source>
</evidence>
<dbReference type="GO" id="GO:0015293">
    <property type="term" value="F:symporter activity"/>
    <property type="evidence" value="ECO:0007669"/>
    <property type="project" value="UniProtKB-KW"/>
</dbReference>
<dbReference type="InterPro" id="IPR020846">
    <property type="entry name" value="MFS_dom"/>
</dbReference>
<evidence type="ECO:0000256" key="3">
    <source>
        <dbReference type="ARBA" id="ARBA00022448"/>
    </source>
</evidence>
<keyword evidence="4" id="KW-1003">Cell membrane</keyword>
<dbReference type="EMBL" id="FCON02000009">
    <property type="protein sequence ID" value="SAL27286.1"/>
    <property type="molecule type" value="Genomic_DNA"/>
</dbReference>
<evidence type="ECO:0000256" key="5">
    <source>
        <dbReference type="ARBA" id="ARBA00022692"/>
    </source>
</evidence>
<dbReference type="InterPro" id="IPR036259">
    <property type="entry name" value="MFS_trans_sf"/>
</dbReference>
<comment type="similarity">
    <text evidence="2">Belongs to the major facilitator superfamily. Metabolite:H+ Symporter (MHS) family (TC 2.A.1.6) family.</text>
</comment>
<feature type="transmembrane region" description="Helical" evidence="10">
    <location>
        <begin position="98"/>
        <end position="120"/>
    </location>
</feature>
<dbReference type="OrthoDB" id="6766492at2"/>
<feature type="transmembrane region" description="Helical" evidence="10">
    <location>
        <begin position="198"/>
        <end position="217"/>
    </location>
</feature>
<feature type="transmembrane region" description="Helical" evidence="10">
    <location>
        <begin position="343"/>
        <end position="366"/>
    </location>
</feature>